<feature type="domain" description="Glycosyltransferase subfamily 4-like N-terminal" evidence="2">
    <location>
        <begin position="33"/>
        <end position="183"/>
    </location>
</feature>
<dbReference type="PANTHER" id="PTHR45947">
    <property type="entry name" value="SULFOQUINOVOSYL TRANSFERASE SQD2"/>
    <property type="match status" value="1"/>
</dbReference>
<proteinExistence type="predicted"/>
<feature type="region of interest" description="Disordered" evidence="1">
    <location>
        <begin position="1"/>
        <end position="21"/>
    </location>
</feature>
<evidence type="ECO:0000256" key="1">
    <source>
        <dbReference type="SAM" id="MobiDB-lite"/>
    </source>
</evidence>
<dbReference type="GO" id="GO:0016757">
    <property type="term" value="F:glycosyltransferase activity"/>
    <property type="evidence" value="ECO:0007669"/>
    <property type="project" value="TreeGrafter"/>
</dbReference>
<dbReference type="InterPro" id="IPR028098">
    <property type="entry name" value="Glyco_trans_4-like_N"/>
</dbReference>
<dbReference type="Pfam" id="PF13692">
    <property type="entry name" value="Glyco_trans_1_4"/>
    <property type="match status" value="1"/>
</dbReference>
<dbReference type="CDD" id="cd03801">
    <property type="entry name" value="GT4_PimA-like"/>
    <property type="match status" value="1"/>
</dbReference>
<organism evidence="3 4">
    <name type="scientific">Thauera phenolivorans</name>
    <dbReference type="NCBI Taxonomy" id="1792543"/>
    <lineage>
        <taxon>Bacteria</taxon>
        <taxon>Pseudomonadati</taxon>
        <taxon>Pseudomonadota</taxon>
        <taxon>Betaproteobacteria</taxon>
        <taxon>Rhodocyclales</taxon>
        <taxon>Zoogloeaceae</taxon>
        <taxon>Thauera</taxon>
    </lineage>
</organism>
<dbReference type="PANTHER" id="PTHR45947:SF3">
    <property type="entry name" value="SULFOQUINOVOSYL TRANSFERASE SQD2"/>
    <property type="match status" value="1"/>
</dbReference>
<dbReference type="Pfam" id="PF13439">
    <property type="entry name" value="Glyco_transf_4"/>
    <property type="match status" value="1"/>
</dbReference>
<feature type="compositionally biased region" description="Low complexity" evidence="1">
    <location>
        <begin position="1"/>
        <end position="14"/>
    </location>
</feature>
<comment type="caution">
    <text evidence="3">The sequence shown here is derived from an EMBL/GenBank/DDBJ whole genome shotgun (WGS) entry which is preliminary data.</text>
</comment>
<sequence length="387" mass="41278">MTTSSLTSPPASTSERTDTPAVCIVGPLPPPSGGMANQCEQLVRLLRQDGVVVELVRHNPPYRPRWIGRVPGVRAVFRLPPYLYRLWVAAGRADVMHILANSGWAWHLFAAPAAWIGRARGVGVIINYRGGNADRFFTRAPRHVLATLARANARVTPSGFLQRVFARHGLDATIVPNIVDLSRFSAVERPPFGDAPHLIVTRNLEPIYDIPTAIRAFAIVRQAFAGGRLTVAGSGPELGRLQTLVAELALEGSVDFCGRVDNANIPALYASADCMLNPSTVDNMPISILEAFGSGVPVVSTDAGGIPDIVDNGVSGLLVPVGDAEAMGVAAVRVLREPALAAGLRDAGLKAAAAYAWPTVREQWLRVYRSVARPGRGPITSRMSSNA</sequence>
<evidence type="ECO:0000313" key="4">
    <source>
        <dbReference type="Proteomes" id="UP000536534"/>
    </source>
</evidence>
<evidence type="ECO:0000259" key="2">
    <source>
        <dbReference type="Pfam" id="PF13439"/>
    </source>
</evidence>
<dbReference type="AlphaFoldDB" id="A0A7X7LYS2"/>
<accession>A0A7X7LYS2</accession>
<keyword evidence="3" id="KW-0808">Transferase</keyword>
<reference evidence="3 4" key="1">
    <citation type="journal article" date="2020" name="Biotechnol. Biofuels">
        <title>New insights from the biogas microbiome by comprehensive genome-resolved metagenomics of nearly 1600 species originating from multiple anaerobic digesters.</title>
        <authorList>
            <person name="Campanaro S."/>
            <person name="Treu L."/>
            <person name="Rodriguez-R L.M."/>
            <person name="Kovalovszki A."/>
            <person name="Ziels R.M."/>
            <person name="Maus I."/>
            <person name="Zhu X."/>
            <person name="Kougias P.G."/>
            <person name="Basile A."/>
            <person name="Luo G."/>
            <person name="Schluter A."/>
            <person name="Konstantinidis K.T."/>
            <person name="Angelidaki I."/>
        </authorList>
    </citation>
    <scope>NUCLEOTIDE SEQUENCE [LARGE SCALE GENOMIC DNA]</scope>
    <source>
        <strain evidence="3">AS06rmzACSIP_256</strain>
    </source>
</reference>
<dbReference type="InterPro" id="IPR050194">
    <property type="entry name" value="Glycosyltransferase_grp1"/>
</dbReference>
<dbReference type="Proteomes" id="UP000536534">
    <property type="component" value="Unassembled WGS sequence"/>
</dbReference>
<name>A0A7X7LYS2_9RHOO</name>
<dbReference type="EMBL" id="JAAYYV010000441">
    <property type="protein sequence ID" value="NLF55748.1"/>
    <property type="molecule type" value="Genomic_DNA"/>
</dbReference>
<dbReference type="Gene3D" id="3.40.50.2000">
    <property type="entry name" value="Glycogen Phosphorylase B"/>
    <property type="match status" value="2"/>
</dbReference>
<protein>
    <submittedName>
        <fullName evidence="3">Glycosyltransferase family 4 protein</fullName>
    </submittedName>
</protein>
<gene>
    <name evidence="3" type="ORF">GX576_15370</name>
</gene>
<dbReference type="SUPFAM" id="SSF53756">
    <property type="entry name" value="UDP-Glycosyltransferase/glycogen phosphorylase"/>
    <property type="match status" value="1"/>
</dbReference>
<evidence type="ECO:0000313" key="3">
    <source>
        <dbReference type="EMBL" id="NLF55748.1"/>
    </source>
</evidence>